<feature type="region of interest" description="Disordered" evidence="2">
    <location>
        <begin position="1174"/>
        <end position="1298"/>
    </location>
</feature>
<dbReference type="PANTHER" id="PTHR18884">
    <property type="entry name" value="SEPTIN"/>
    <property type="match status" value="1"/>
</dbReference>
<dbReference type="SMART" id="SM00066">
    <property type="entry name" value="GAL4"/>
    <property type="match status" value="1"/>
</dbReference>
<feature type="domain" description="Septin-type G" evidence="4">
    <location>
        <begin position="40"/>
        <end position="419"/>
    </location>
</feature>
<dbReference type="CDD" id="cd00067">
    <property type="entry name" value="GAL4"/>
    <property type="match status" value="1"/>
</dbReference>
<evidence type="ECO:0000259" key="3">
    <source>
        <dbReference type="PROSITE" id="PS50048"/>
    </source>
</evidence>
<dbReference type="InterPro" id="IPR036864">
    <property type="entry name" value="Zn2-C6_fun-type_DNA-bd_sf"/>
</dbReference>
<dbReference type="GO" id="GO:0005525">
    <property type="term" value="F:GTP binding"/>
    <property type="evidence" value="ECO:0007669"/>
    <property type="project" value="UniProtKB-KW"/>
</dbReference>
<feature type="compositionally biased region" description="Basic and acidic residues" evidence="2">
    <location>
        <begin position="551"/>
        <end position="566"/>
    </location>
</feature>
<evidence type="ECO:0000259" key="4">
    <source>
        <dbReference type="PROSITE" id="PS51719"/>
    </source>
</evidence>
<keyword evidence="6" id="KW-1185">Reference proteome</keyword>
<feature type="compositionally biased region" description="Pro residues" evidence="2">
    <location>
        <begin position="620"/>
        <end position="633"/>
    </location>
</feature>
<dbReference type="InterPro" id="IPR027417">
    <property type="entry name" value="P-loop_NTPase"/>
</dbReference>
<dbReference type="GO" id="GO:0008270">
    <property type="term" value="F:zinc ion binding"/>
    <property type="evidence" value="ECO:0007669"/>
    <property type="project" value="InterPro"/>
</dbReference>
<dbReference type="OrthoDB" id="10261408at2759"/>
<feature type="region of interest" description="Disordered" evidence="2">
    <location>
        <begin position="660"/>
        <end position="684"/>
    </location>
</feature>
<protein>
    <recommendedName>
        <fullName evidence="7">Septin-type G domain-containing protein</fullName>
    </recommendedName>
</protein>
<dbReference type="PROSITE" id="PS50048">
    <property type="entry name" value="ZN2_CY6_FUNGAL_2"/>
    <property type="match status" value="1"/>
</dbReference>
<accession>A0A8H5F1C0</accession>
<dbReference type="PRINTS" id="PR00755">
    <property type="entry name" value="AFLATOXINBRP"/>
</dbReference>
<gene>
    <name evidence="5" type="ORF">D9611_011038</name>
</gene>
<feature type="compositionally biased region" description="Low complexity" evidence="2">
    <location>
        <begin position="567"/>
        <end position="580"/>
    </location>
</feature>
<feature type="compositionally biased region" description="Polar residues" evidence="2">
    <location>
        <begin position="479"/>
        <end position="494"/>
    </location>
</feature>
<dbReference type="EMBL" id="JAACJK010000172">
    <property type="protein sequence ID" value="KAF5319932.1"/>
    <property type="molecule type" value="Genomic_DNA"/>
</dbReference>
<feature type="compositionally biased region" description="Basic and acidic residues" evidence="2">
    <location>
        <begin position="584"/>
        <end position="593"/>
    </location>
</feature>
<feature type="domain" description="Zn(2)-C6 fungal-type" evidence="3">
    <location>
        <begin position="505"/>
        <end position="535"/>
    </location>
</feature>
<feature type="region of interest" description="Disordered" evidence="2">
    <location>
        <begin position="527"/>
        <end position="637"/>
    </location>
</feature>
<keyword evidence="1" id="KW-0342">GTP-binding</keyword>
<evidence type="ECO:0000313" key="5">
    <source>
        <dbReference type="EMBL" id="KAF5319932.1"/>
    </source>
</evidence>
<dbReference type="GO" id="GO:0000981">
    <property type="term" value="F:DNA-binding transcription factor activity, RNA polymerase II-specific"/>
    <property type="evidence" value="ECO:0007669"/>
    <property type="project" value="InterPro"/>
</dbReference>
<dbReference type="PROSITE" id="PS00463">
    <property type="entry name" value="ZN2_CY6_FUNGAL_1"/>
    <property type="match status" value="1"/>
</dbReference>
<dbReference type="SUPFAM" id="SSF57701">
    <property type="entry name" value="Zn2/Cys6 DNA-binding domain"/>
    <property type="match status" value="1"/>
</dbReference>
<dbReference type="Gene3D" id="4.10.240.10">
    <property type="entry name" value="Zn(2)-C6 fungal-type DNA-binding domain"/>
    <property type="match status" value="1"/>
</dbReference>
<dbReference type="SUPFAM" id="SSF52540">
    <property type="entry name" value="P-loop containing nucleoside triphosphate hydrolases"/>
    <property type="match status" value="1"/>
</dbReference>
<dbReference type="InterPro" id="IPR030379">
    <property type="entry name" value="G_SEPTIN_dom"/>
</dbReference>
<evidence type="ECO:0000256" key="2">
    <source>
        <dbReference type="SAM" id="MobiDB-lite"/>
    </source>
</evidence>
<dbReference type="Proteomes" id="UP000541558">
    <property type="component" value="Unassembled WGS sequence"/>
</dbReference>
<evidence type="ECO:0008006" key="7">
    <source>
        <dbReference type="Google" id="ProtNLM"/>
    </source>
</evidence>
<organism evidence="5 6">
    <name type="scientific">Ephemerocybe angulata</name>
    <dbReference type="NCBI Taxonomy" id="980116"/>
    <lineage>
        <taxon>Eukaryota</taxon>
        <taxon>Fungi</taxon>
        <taxon>Dikarya</taxon>
        <taxon>Basidiomycota</taxon>
        <taxon>Agaricomycotina</taxon>
        <taxon>Agaricomycetes</taxon>
        <taxon>Agaricomycetidae</taxon>
        <taxon>Agaricales</taxon>
        <taxon>Agaricineae</taxon>
        <taxon>Psathyrellaceae</taxon>
        <taxon>Ephemerocybe</taxon>
    </lineage>
</organism>
<feature type="region of interest" description="Disordered" evidence="2">
    <location>
        <begin position="455"/>
        <end position="499"/>
    </location>
</feature>
<evidence type="ECO:0000313" key="6">
    <source>
        <dbReference type="Proteomes" id="UP000541558"/>
    </source>
</evidence>
<feature type="compositionally biased region" description="Polar residues" evidence="2">
    <location>
        <begin position="1225"/>
        <end position="1236"/>
    </location>
</feature>
<feature type="region of interest" description="Disordered" evidence="2">
    <location>
        <begin position="1341"/>
        <end position="1368"/>
    </location>
</feature>
<feature type="region of interest" description="Disordered" evidence="2">
    <location>
        <begin position="283"/>
        <end position="312"/>
    </location>
</feature>
<feature type="compositionally biased region" description="Basic residues" evidence="2">
    <location>
        <begin position="1258"/>
        <end position="1274"/>
    </location>
</feature>
<proteinExistence type="inferred from homology"/>
<dbReference type="Pfam" id="PF00735">
    <property type="entry name" value="Septin"/>
    <property type="match status" value="5"/>
</dbReference>
<dbReference type="InterPro" id="IPR001138">
    <property type="entry name" value="Zn2Cys6_DnaBD"/>
</dbReference>
<sequence length="1457" mass="158681">MNPADRRIRLDDQERAGHPLQPPYGNNPHAASAHEAPDGPRPEFTLLVAGCRGGKTSFLRLLLDTCDISPNVTKDQLASVAKFVQGAAGHTSYIRSATLDIEADTDGNGSKHPLGLTLIDTPSFDFSDEQSAERAMMETLHHVDSRFADGIGHAENHTNPGFRYVHLCIYFLDPDQIVPPSVPGPPAPVVPRTRNGSFSQPDQEPVILEPPVATNPLLFRAALPKPDITAIRRLSGRVNVLPVIARADILSNDRLAAVKVAIRRDLAEAGIGFGIFDMDGQYGTQHPDERVEPSNGYANGASTSNNSPPTSPVSPAILRLPYALISPDMYSHSDGVPRRTLSRHELIQQYSPSQQYPPPSKLSRGKFIRSYRWGTVDVLDPAHSDFLSLRSAIFHHMDTLQKYTREYLFEKFKAEYAPHHAPASRHSVSQIPHVMGPIPSGSRPILAIDTAAQPPHRHPIAMPAHPTDLRAGGGRPMNDGSTASGSVKSSGPRTTKQRTKKITVACNFCRSRKLKCDGGRPACGQCLKRSNPCDYMPQNKRRGTISRTQRPKGEESESDSGDERSPEPSASPEVPSQPVSRRSSNVDKLHPDGYHPPPPGVLPPMNDRPYPNSMGGPSAASPPLPAPPPPPPSHFQQAKMIRHPEPQQQQHAFYPDHELPHITTLLPPDSAPSTPVPMSAPNNLALAPIRPANDQQALLRKRAATVPNKSSRGSGSSGPKVVACNFCRAPGRAVDRASVSPAATTDPVTSTRRTQLGLLPHLLPFFFLFFFSSSYHVQLHTPGRVMFSFRRKPKQEPAPPAIRASPSLPTLTSQGIPWPEDLVDIDAIREQPQADTDYDDAKSTKQDGQAPANAAKVSLHSAERVPIPFHKPFRPSESSNGHATAQDGANGGSISALYMTPGAPPSFEPKRATMASTTVPAAGRYSQRRARVPPTFNLMVVGGKGTGKTSLLRLLLETADISPTATVDQRAALDSFLRGPAKTTLGIQTACVEICESRFDRILFSVIDTPGLDFQESKELKLERQVNTVIKYLDAQYADTMSEESKVVRQSKGDQHIHLCIYMIDPTSVTTAEERRSPTSTFPTKTVSQPNVPDLVPDTSSEEDEDEAQSIHEKEEEEVLSMSPAEIRVIRRISARANVLPVIAHSDSLTDEKLKAVKKAVRTGLTKAGIDFGVFAPPEASVPDPASTPKRKTKFAPASVPAENGNGNADGVGGEEPSEPKPTTAEDTTAANSSPNGHAKVDGQDQSEDEERGSRPVIKLRSKRHARPLSRSRSRRDLSQVAEDERRPTSPDSHDRESVANVRFSAYIVAKEPMSSLLPFALIAPEPGRRRPLRSASMLSTDGAALTSESTGDVTEPPTPASVKSLKNVPFLGGPPEDLKGVFVRKYRWGTIDVLDPQHCDFAAMRTAVLSTHFKLLKIRTKEVLYEKYRTEKLLARRATAQISEEQRQRLLEDLGL</sequence>
<comment type="caution">
    <text evidence="5">The sequence shown here is derived from an EMBL/GenBank/DDBJ whole genome shotgun (WGS) entry which is preliminary data.</text>
</comment>
<feature type="compositionally biased region" description="Polar residues" evidence="2">
    <location>
        <begin position="1078"/>
        <end position="1091"/>
    </location>
</feature>
<dbReference type="Gene3D" id="3.40.50.300">
    <property type="entry name" value="P-loop containing nucleotide triphosphate hydrolases"/>
    <property type="match status" value="2"/>
</dbReference>
<feature type="region of interest" description="Disordered" evidence="2">
    <location>
        <begin position="1"/>
        <end position="41"/>
    </location>
</feature>
<feature type="region of interest" description="Disordered" evidence="2">
    <location>
        <begin position="1070"/>
        <end position="1118"/>
    </location>
</feature>
<feature type="domain" description="Septin-type G" evidence="4">
    <location>
        <begin position="932"/>
        <end position="1436"/>
    </location>
</feature>
<reference evidence="5 6" key="1">
    <citation type="journal article" date="2020" name="ISME J.">
        <title>Uncovering the hidden diversity of litter-decomposition mechanisms in mushroom-forming fungi.</title>
        <authorList>
            <person name="Floudas D."/>
            <person name="Bentzer J."/>
            <person name="Ahren D."/>
            <person name="Johansson T."/>
            <person name="Persson P."/>
            <person name="Tunlid A."/>
        </authorList>
    </citation>
    <scope>NUCLEOTIDE SEQUENCE [LARGE SCALE GENOMIC DNA]</scope>
    <source>
        <strain evidence="5 6">CBS 175.51</strain>
    </source>
</reference>
<feature type="compositionally biased region" description="Basic and acidic residues" evidence="2">
    <location>
        <begin position="1275"/>
        <end position="1298"/>
    </location>
</feature>
<name>A0A8H5F1C0_9AGAR</name>
<feature type="compositionally biased region" description="Basic and acidic residues" evidence="2">
    <location>
        <begin position="1"/>
        <end position="17"/>
    </location>
</feature>
<feature type="region of interest" description="Disordered" evidence="2">
    <location>
        <begin position="835"/>
        <end position="928"/>
    </location>
</feature>
<evidence type="ECO:0000256" key="1">
    <source>
        <dbReference type="RuleBase" id="RU004560"/>
    </source>
</evidence>
<comment type="similarity">
    <text evidence="1">Belongs to the TRAFAC class TrmE-Era-EngA-EngB-Septin-like GTPase superfamily. Septin GTPase family.</text>
</comment>
<keyword evidence="1" id="KW-0547">Nucleotide-binding</keyword>
<dbReference type="PROSITE" id="PS51719">
    <property type="entry name" value="G_SEPTIN"/>
    <property type="match status" value="2"/>
</dbReference>
<feature type="region of interest" description="Disordered" evidence="2">
    <location>
        <begin position="795"/>
        <end position="816"/>
    </location>
</feature>
<dbReference type="Pfam" id="PF00172">
    <property type="entry name" value="Zn_clus"/>
    <property type="match status" value="1"/>
</dbReference>